<dbReference type="EMBL" id="KK584318">
    <property type="protein sequence ID" value="KDO16131.1"/>
    <property type="molecule type" value="Genomic_DNA"/>
</dbReference>
<dbReference type="Gene3D" id="3.80.10.10">
    <property type="entry name" value="Ribonuclease Inhibitor"/>
    <property type="match status" value="1"/>
</dbReference>
<dbReference type="KEGG" id="spar:SPRG_18334"/>
<gene>
    <name evidence="1" type="ORF">SPRG_18334</name>
</gene>
<dbReference type="RefSeq" id="XP_012213162.1">
    <property type="nucleotide sequence ID" value="XM_012357772.1"/>
</dbReference>
<keyword evidence="2" id="KW-1185">Reference proteome</keyword>
<organism evidence="1 2">
    <name type="scientific">Saprolegnia parasitica (strain CBS 223.65)</name>
    <dbReference type="NCBI Taxonomy" id="695850"/>
    <lineage>
        <taxon>Eukaryota</taxon>
        <taxon>Sar</taxon>
        <taxon>Stramenopiles</taxon>
        <taxon>Oomycota</taxon>
        <taxon>Saprolegniomycetes</taxon>
        <taxon>Saprolegniales</taxon>
        <taxon>Saprolegniaceae</taxon>
        <taxon>Saprolegnia</taxon>
    </lineage>
</organism>
<sequence length="120" mass="12572">MNGNKSAIDVPDCALPSVLALVGFESADSKILARAIVGAASLTSLTLRDADSLVQGLVDTATPLPHLTVLCLDTQRDTTSLKSLLTNGIELSALRVLDVRDSSTTDNTFLLALLPRLVAL</sequence>
<dbReference type="InterPro" id="IPR032675">
    <property type="entry name" value="LRR_dom_sf"/>
</dbReference>
<dbReference type="VEuPathDB" id="FungiDB:SPRG_18334"/>
<evidence type="ECO:0000313" key="2">
    <source>
        <dbReference type="Proteomes" id="UP000030745"/>
    </source>
</evidence>
<accession>A0A067BP81</accession>
<dbReference type="Proteomes" id="UP000030745">
    <property type="component" value="Unassembled WGS sequence"/>
</dbReference>
<dbReference type="SUPFAM" id="SSF52047">
    <property type="entry name" value="RNI-like"/>
    <property type="match status" value="1"/>
</dbReference>
<dbReference type="GeneID" id="24139859"/>
<dbReference type="AlphaFoldDB" id="A0A067BP81"/>
<proteinExistence type="predicted"/>
<protein>
    <submittedName>
        <fullName evidence="1">Uncharacterized protein</fullName>
    </submittedName>
</protein>
<name>A0A067BP81_SAPPC</name>
<reference evidence="1 2" key="1">
    <citation type="journal article" date="2013" name="PLoS Genet.">
        <title>Distinctive expansion of potential virulence genes in the genome of the oomycete fish pathogen Saprolegnia parasitica.</title>
        <authorList>
            <person name="Jiang R.H."/>
            <person name="de Bruijn I."/>
            <person name="Haas B.J."/>
            <person name="Belmonte R."/>
            <person name="Lobach L."/>
            <person name="Christie J."/>
            <person name="van den Ackerveken G."/>
            <person name="Bottin A."/>
            <person name="Bulone V."/>
            <person name="Diaz-Moreno S.M."/>
            <person name="Dumas B."/>
            <person name="Fan L."/>
            <person name="Gaulin E."/>
            <person name="Govers F."/>
            <person name="Grenville-Briggs L.J."/>
            <person name="Horner N.R."/>
            <person name="Levin J.Z."/>
            <person name="Mammella M."/>
            <person name="Meijer H.J."/>
            <person name="Morris P."/>
            <person name="Nusbaum C."/>
            <person name="Oome S."/>
            <person name="Phillips A.J."/>
            <person name="van Rooyen D."/>
            <person name="Rzeszutek E."/>
            <person name="Saraiva M."/>
            <person name="Secombes C.J."/>
            <person name="Seidl M.F."/>
            <person name="Snel B."/>
            <person name="Stassen J.H."/>
            <person name="Sykes S."/>
            <person name="Tripathy S."/>
            <person name="van den Berg H."/>
            <person name="Vega-Arreguin J.C."/>
            <person name="Wawra S."/>
            <person name="Young S.K."/>
            <person name="Zeng Q."/>
            <person name="Dieguez-Uribeondo J."/>
            <person name="Russ C."/>
            <person name="Tyler B.M."/>
            <person name="van West P."/>
        </authorList>
    </citation>
    <scope>NUCLEOTIDE SEQUENCE [LARGE SCALE GENOMIC DNA]</scope>
    <source>
        <strain evidence="1 2">CBS 223.65</strain>
    </source>
</reference>
<evidence type="ECO:0000313" key="1">
    <source>
        <dbReference type="EMBL" id="KDO16131.1"/>
    </source>
</evidence>